<feature type="compositionally biased region" description="Low complexity" evidence="1">
    <location>
        <begin position="31"/>
        <end position="45"/>
    </location>
</feature>
<keyword evidence="4" id="KW-1185">Reference proteome</keyword>
<evidence type="ECO:0000313" key="2">
    <source>
        <dbReference type="EMBL" id="CAI9953870.1"/>
    </source>
</evidence>
<accession>A0AA86QLC5</accession>
<evidence type="ECO:0000313" key="3">
    <source>
        <dbReference type="EMBL" id="CAL6079552.1"/>
    </source>
</evidence>
<feature type="region of interest" description="Disordered" evidence="1">
    <location>
        <begin position="1"/>
        <end position="45"/>
    </location>
</feature>
<evidence type="ECO:0000313" key="4">
    <source>
        <dbReference type="Proteomes" id="UP001642409"/>
    </source>
</evidence>
<name>A0AA86QLC5_9EUKA</name>
<dbReference type="EMBL" id="CATOUU010000842">
    <property type="protein sequence ID" value="CAI9953870.1"/>
    <property type="molecule type" value="Genomic_DNA"/>
</dbReference>
<evidence type="ECO:0000256" key="1">
    <source>
        <dbReference type="SAM" id="MobiDB-lite"/>
    </source>
</evidence>
<dbReference type="Proteomes" id="UP001642409">
    <property type="component" value="Unassembled WGS sequence"/>
</dbReference>
<comment type="caution">
    <text evidence="2">The sequence shown here is derived from an EMBL/GenBank/DDBJ whole genome shotgun (WGS) entry which is preliminary data.</text>
</comment>
<dbReference type="EMBL" id="CAXDID020000341">
    <property type="protein sequence ID" value="CAL6079552.1"/>
    <property type="molecule type" value="Genomic_DNA"/>
</dbReference>
<proteinExistence type="predicted"/>
<organism evidence="2">
    <name type="scientific">Hexamita inflata</name>
    <dbReference type="NCBI Taxonomy" id="28002"/>
    <lineage>
        <taxon>Eukaryota</taxon>
        <taxon>Metamonada</taxon>
        <taxon>Diplomonadida</taxon>
        <taxon>Hexamitidae</taxon>
        <taxon>Hexamitinae</taxon>
        <taxon>Hexamita</taxon>
    </lineage>
</organism>
<sequence>MQKLTQMIPSARPPHTQVQRTSALPPISKRNSNLSTTNSSSSTLSQLLPLKTPLDTFHISTSNANVNKVLVNLQDRPSQIEQAVQLGNSWSDSNLSNISDDLLLDNIMQLRVAPQLINDSFAVFDEDTEIEQ</sequence>
<protein>
    <submittedName>
        <fullName evidence="3">Hypothetical_protein</fullName>
    </submittedName>
</protein>
<reference evidence="3 4" key="2">
    <citation type="submission" date="2024-07" db="EMBL/GenBank/DDBJ databases">
        <authorList>
            <person name="Akdeniz Z."/>
        </authorList>
    </citation>
    <scope>NUCLEOTIDE SEQUENCE [LARGE SCALE GENOMIC DNA]</scope>
</reference>
<reference evidence="2" key="1">
    <citation type="submission" date="2023-06" db="EMBL/GenBank/DDBJ databases">
        <authorList>
            <person name="Kurt Z."/>
        </authorList>
    </citation>
    <scope>NUCLEOTIDE SEQUENCE</scope>
</reference>
<gene>
    <name evidence="2" type="ORF">HINF_LOCUS41515</name>
    <name evidence="3" type="ORF">HINF_LOCUS59439</name>
</gene>
<dbReference type="AlphaFoldDB" id="A0AA86QLC5"/>